<evidence type="ECO:0000313" key="1">
    <source>
        <dbReference type="EMBL" id="GAP63744.1"/>
    </source>
</evidence>
<dbReference type="EMBL" id="BBZA01000184">
    <property type="protein sequence ID" value="GAP63744.1"/>
    <property type="molecule type" value="Genomic_DNA"/>
</dbReference>
<reference evidence="2" key="2">
    <citation type="submission" date="2015-08" db="EMBL/GenBank/DDBJ databases">
        <title>Draft Genome Sequence of a Heterotrophic Facultative Anaerobic Bacterium Ardenticatena maritima Strain 110S.</title>
        <authorList>
            <person name="Kawaichi S."/>
            <person name="Yoshida T."/>
            <person name="Sako Y."/>
            <person name="Nakamura R."/>
        </authorList>
    </citation>
    <scope>NUCLEOTIDE SEQUENCE [LARGE SCALE GENOMIC DNA]</scope>
    <source>
        <strain evidence="2">110S</strain>
    </source>
</reference>
<protein>
    <submittedName>
        <fullName evidence="1">Uncharacterized protein</fullName>
    </submittedName>
</protein>
<keyword evidence="2" id="KW-1185">Reference proteome</keyword>
<comment type="caution">
    <text evidence="1">The sequence shown here is derived from an EMBL/GenBank/DDBJ whole genome shotgun (WGS) entry which is preliminary data.</text>
</comment>
<proteinExistence type="predicted"/>
<organism evidence="1 2">
    <name type="scientific">Ardenticatena maritima</name>
    <dbReference type="NCBI Taxonomy" id="872965"/>
    <lineage>
        <taxon>Bacteria</taxon>
        <taxon>Bacillati</taxon>
        <taxon>Chloroflexota</taxon>
        <taxon>Ardenticatenia</taxon>
        <taxon>Ardenticatenales</taxon>
        <taxon>Ardenticatenaceae</taxon>
        <taxon>Ardenticatena</taxon>
    </lineage>
</organism>
<name>A0A0M9UD84_9CHLR</name>
<gene>
    <name evidence="1" type="ORF">ARMA_2168</name>
</gene>
<reference evidence="1 2" key="1">
    <citation type="journal article" date="2015" name="Genome Announc.">
        <title>Draft Genome Sequence of a Heterotrophic Facultative Anaerobic Thermophilic Bacterium, Ardenticatena maritima Strain 110ST.</title>
        <authorList>
            <person name="Kawaichi S."/>
            <person name="Yoshida T."/>
            <person name="Sako Y."/>
            <person name="Nakamura R."/>
        </authorList>
    </citation>
    <scope>NUCLEOTIDE SEQUENCE [LARGE SCALE GENOMIC DNA]</scope>
    <source>
        <strain evidence="1 2">110S</strain>
    </source>
</reference>
<evidence type="ECO:0000313" key="2">
    <source>
        <dbReference type="Proteomes" id="UP000037784"/>
    </source>
</evidence>
<sequence>MEPCSSYRIFALFSMRIHKPHTYTPLSGCVAPERCSCDCHAFALLVSY</sequence>
<dbReference type="InParanoid" id="A0A0M9UD84"/>
<dbReference type="AlphaFoldDB" id="A0A0M9UD84"/>
<accession>A0A0M9UD84</accession>
<dbReference type="Proteomes" id="UP000037784">
    <property type="component" value="Unassembled WGS sequence"/>
</dbReference>